<dbReference type="EMBL" id="JBHSXQ010000007">
    <property type="protein sequence ID" value="MFC6907179.1"/>
    <property type="molecule type" value="Genomic_DNA"/>
</dbReference>
<keyword evidence="1" id="KW-0472">Membrane</keyword>
<name>A0ABD5VAZ9_9EURY</name>
<dbReference type="RefSeq" id="WP_340605770.1">
    <property type="nucleotide sequence ID" value="NZ_JBBMXV010000007.1"/>
</dbReference>
<reference evidence="2 3" key="1">
    <citation type="journal article" date="2019" name="Int. J. Syst. Evol. Microbiol.">
        <title>The Global Catalogue of Microorganisms (GCM) 10K type strain sequencing project: providing services to taxonomists for standard genome sequencing and annotation.</title>
        <authorList>
            <consortium name="The Broad Institute Genomics Platform"/>
            <consortium name="The Broad Institute Genome Sequencing Center for Infectious Disease"/>
            <person name="Wu L."/>
            <person name="Ma J."/>
        </authorList>
    </citation>
    <scope>NUCLEOTIDE SEQUENCE [LARGE SCALE GENOMIC DNA]</scope>
    <source>
        <strain evidence="2 3">CGMCC 1.3240</strain>
    </source>
</reference>
<gene>
    <name evidence="2" type="ORF">ACFQGH_18520</name>
</gene>
<feature type="transmembrane region" description="Helical" evidence="1">
    <location>
        <begin position="61"/>
        <end position="80"/>
    </location>
</feature>
<dbReference type="Proteomes" id="UP001596312">
    <property type="component" value="Unassembled WGS sequence"/>
</dbReference>
<feature type="transmembrane region" description="Helical" evidence="1">
    <location>
        <begin position="12"/>
        <end position="31"/>
    </location>
</feature>
<protein>
    <recommendedName>
        <fullName evidence="4">DUF340 domain-containing protein</fullName>
    </recommendedName>
</protein>
<keyword evidence="3" id="KW-1185">Reference proteome</keyword>
<sequence>MDRATYAIESLKMLIIVGIITIIGNTVGYGIGIIEAIPGMIMIIAIGLVSLVLAREVPVNFPGIAWAILIATILALPFSPVQGPFLEYTERIDFLATATPILAYAGLSVAMQADRLKQISWKLVIITVIAMFGTFVGSALIAELILDMQGII</sequence>
<feature type="transmembrane region" description="Helical" evidence="1">
    <location>
        <begin position="92"/>
        <end position="111"/>
    </location>
</feature>
<organism evidence="2 3">
    <name type="scientific">Halalkalicoccus tibetensis</name>
    <dbReference type="NCBI Taxonomy" id="175632"/>
    <lineage>
        <taxon>Archaea</taxon>
        <taxon>Methanobacteriati</taxon>
        <taxon>Methanobacteriota</taxon>
        <taxon>Stenosarchaea group</taxon>
        <taxon>Halobacteria</taxon>
        <taxon>Halobacteriales</taxon>
        <taxon>Halococcaceae</taxon>
        <taxon>Halalkalicoccus</taxon>
    </lineage>
</organism>
<evidence type="ECO:0000313" key="2">
    <source>
        <dbReference type="EMBL" id="MFC6907179.1"/>
    </source>
</evidence>
<accession>A0ABD5VAZ9</accession>
<proteinExistence type="predicted"/>
<evidence type="ECO:0008006" key="4">
    <source>
        <dbReference type="Google" id="ProtNLM"/>
    </source>
</evidence>
<comment type="caution">
    <text evidence="2">The sequence shown here is derived from an EMBL/GenBank/DDBJ whole genome shotgun (WGS) entry which is preliminary data.</text>
</comment>
<evidence type="ECO:0000313" key="3">
    <source>
        <dbReference type="Proteomes" id="UP001596312"/>
    </source>
</evidence>
<dbReference type="AlphaFoldDB" id="A0ABD5VAZ9"/>
<evidence type="ECO:0000256" key="1">
    <source>
        <dbReference type="SAM" id="Phobius"/>
    </source>
</evidence>
<keyword evidence="1" id="KW-1133">Transmembrane helix</keyword>
<feature type="transmembrane region" description="Helical" evidence="1">
    <location>
        <begin position="37"/>
        <end position="54"/>
    </location>
</feature>
<keyword evidence="1" id="KW-0812">Transmembrane</keyword>
<feature type="transmembrane region" description="Helical" evidence="1">
    <location>
        <begin position="123"/>
        <end position="146"/>
    </location>
</feature>